<dbReference type="OrthoDB" id="4350291at2"/>
<accession>A0A3G8JS46</accession>
<dbReference type="KEGG" id="gom:D7316_03978"/>
<evidence type="ECO:0008006" key="5">
    <source>
        <dbReference type="Google" id="ProtNLM"/>
    </source>
</evidence>
<gene>
    <name evidence="3" type="ORF">D7316_03978</name>
</gene>
<feature type="transmembrane region" description="Helical" evidence="2">
    <location>
        <begin position="420"/>
        <end position="438"/>
    </location>
</feature>
<organism evidence="3 4">
    <name type="scientific">Gordonia insulae</name>
    <dbReference type="NCBI Taxonomy" id="2420509"/>
    <lineage>
        <taxon>Bacteria</taxon>
        <taxon>Bacillati</taxon>
        <taxon>Actinomycetota</taxon>
        <taxon>Actinomycetes</taxon>
        <taxon>Mycobacteriales</taxon>
        <taxon>Gordoniaceae</taxon>
        <taxon>Gordonia</taxon>
    </lineage>
</organism>
<feature type="transmembrane region" description="Helical" evidence="2">
    <location>
        <begin position="282"/>
        <end position="308"/>
    </location>
</feature>
<evidence type="ECO:0000313" key="4">
    <source>
        <dbReference type="Proteomes" id="UP000271469"/>
    </source>
</evidence>
<keyword evidence="2" id="KW-0472">Membrane</keyword>
<reference evidence="3 4" key="1">
    <citation type="submission" date="2018-11" db="EMBL/GenBank/DDBJ databases">
        <title>Gordonia insulae sp. nov., isolated from an island soil.</title>
        <authorList>
            <person name="Kim Y.S."/>
            <person name="Kim S.B."/>
        </authorList>
    </citation>
    <scope>NUCLEOTIDE SEQUENCE [LARGE SCALE GENOMIC DNA]</scope>
    <source>
        <strain evidence="3 4">MMS17-SY073</strain>
    </source>
</reference>
<feature type="transmembrane region" description="Helical" evidence="2">
    <location>
        <begin position="258"/>
        <end position="275"/>
    </location>
</feature>
<evidence type="ECO:0000256" key="2">
    <source>
        <dbReference type="SAM" id="Phobius"/>
    </source>
</evidence>
<protein>
    <recommendedName>
        <fullName evidence="5">Integral membrane protein</fullName>
    </recommendedName>
</protein>
<feature type="transmembrane region" description="Helical" evidence="2">
    <location>
        <begin position="395"/>
        <end position="414"/>
    </location>
</feature>
<name>A0A3G8JS46_9ACTN</name>
<feature type="transmembrane region" description="Helical" evidence="2">
    <location>
        <begin position="335"/>
        <end position="355"/>
    </location>
</feature>
<keyword evidence="2" id="KW-1133">Transmembrane helix</keyword>
<dbReference type="AlphaFoldDB" id="A0A3G8JS46"/>
<keyword evidence="2" id="KW-0812">Transmembrane</keyword>
<sequence>MTEPIPETARPLDADERAELERLRAQVAEQASTRAERSGNRMLWRRIGAGVLVLLVALLTLASVTTRYVRSEILDSDHYLATVTPLASDPAVQREVSDTVAEQIDAQVDIQGITASALQQLVDLTPAERPRLDQAVVGLAPVIAAQAQSLIHQTVTEFVQSDAFKDLWVTANRGAHQAMVAAVTGDTQRGAVQVDTNSGTVSIQLGPVIAQVKQRLVDRGLSFADNIPQVNKEFVVFESADLAKAQRAVNALDKIASILPWLAIAAALGAIGIIGRGRRLRMLSIVGVAIVLSMLLLAIAILIGRAVYLNQLPPDVLAPDAAQAIFDTIIGPLRFALRAVAVLGLVIALVAFFAGGSRSATAVRRGFGRGVGALDARRSQRLPNAFERVLWQARIPARIAVVAVAAIVLMFWPYPTGLVVIWIVVLCCLVLVAMEIAMRPARREPGSPDEAPDEPAAEHAAVPSGDSGEQHTPA</sequence>
<proteinExistence type="predicted"/>
<evidence type="ECO:0000256" key="1">
    <source>
        <dbReference type="SAM" id="MobiDB-lite"/>
    </source>
</evidence>
<dbReference type="Proteomes" id="UP000271469">
    <property type="component" value="Chromosome"/>
</dbReference>
<dbReference type="EMBL" id="CP033972">
    <property type="protein sequence ID" value="AZG47369.1"/>
    <property type="molecule type" value="Genomic_DNA"/>
</dbReference>
<feature type="transmembrane region" description="Helical" evidence="2">
    <location>
        <begin position="43"/>
        <end position="64"/>
    </location>
</feature>
<evidence type="ECO:0000313" key="3">
    <source>
        <dbReference type="EMBL" id="AZG47369.1"/>
    </source>
</evidence>
<dbReference type="RefSeq" id="WP_124709742.1">
    <property type="nucleotide sequence ID" value="NZ_CP033972.1"/>
</dbReference>
<keyword evidence="4" id="KW-1185">Reference proteome</keyword>
<feature type="region of interest" description="Disordered" evidence="1">
    <location>
        <begin position="442"/>
        <end position="474"/>
    </location>
</feature>